<gene>
    <name evidence="1" type="ORF">UFOVP1038_6</name>
</gene>
<name>A0A6J5QCB9_9CAUD</name>
<evidence type="ECO:0000313" key="1">
    <source>
        <dbReference type="EMBL" id="CAB4180016.1"/>
    </source>
</evidence>
<reference evidence="1" key="1">
    <citation type="submission" date="2020-05" db="EMBL/GenBank/DDBJ databases">
        <authorList>
            <person name="Chiriac C."/>
            <person name="Salcher M."/>
            <person name="Ghai R."/>
            <person name="Kavagutti S V."/>
        </authorList>
    </citation>
    <scope>NUCLEOTIDE SEQUENCE</scope>
</reference>
<dbReference type="EMBL" id="LR796988">
    <property type="protein sequence ID" value="CAB4180016.1"/>
    <property type="molecule type" value="Genomic_DNA"/>
</dbReference>
<protein>
    <submittedName>
        <fullName evidence="1">Uncharacterized protein</fullName>
    </submittedName>
</protein>
<proteinExistence type="predicted"/>
<sequence>MARLKITRASGEVIVGISPVVEVAFEKYTGKGIHKQFRDEERQSDIYWLAHNCLSRIEVLPPFGDEFLNTLVAVDVLDDEDPKE</sequence>
<accession>A0A6J5QCB9</accession>
<organism evidence="1">
    <name type="scientific">uncultured Caudovirales phage</name>
    <dbReference type="NCBI Taxonomy" id="2100421"/>
    <lineage>
        <taxon>Viruses</taxon>
        <taxon>Duplodnaviria</taxon>
        <taxon>Heunggongvirae</taxon>
        <taxon>Uroviricota</taxon>
        <taxon>Caudoviricetes</taxon>
        <taxon>Peduoviridae</taxon>
        <taxon>Maltschvirus</taxon>
        <taxon>Maltschvirus maltsch</taxon>
    </lineage>
</organism>